<evidence type="ECO:0000256" key="1">
    <source>
        <dbReference type="ARBA" id="ARBA00022801"/>
    </source>
</evidence>
<dbReference type="PANTHER" id="PTHR33308">
    <property type="entry name" value="PEPTIDOGLYCAN HYDROLASE FLGJ"/>
    <property type="match status" value="1"/>
</dbReference>
<dbReference type="InterPro" id="IPR051056">
    <property type="entry name" value="Glycosyl_Hydrolase_73"/>
</dbReference>
<dbReference type="Gene3D" id="1.10.530.10">
    <property type="match status" value="1"/>
</dbReference>
<evidence type="ECO:0000259" key="2">
    <source>
        <dbReference type="SMART" id="SM00047"/>
    </source>
</evidence>
<comment type="caution">
    <text evidence="3">The sequence shown here is derived from an EMBL/GenBank/DDBJ whole genome shotgun (WGS) entry which is preliminary data.</text>
</comment>
<dbReference type="InterPro" id="IPR002901">
    <property type="entry name" value="MGlyc_endo_b_GlcNAc-like_dom"/>
</dbReference>
<dbReference type="GO" id="GO:0071973">
    <property type="term" value="P:bacterial-type flagellum-dependent cell motility"/>
    <property type="evidence" value="ECO:0007669"/>
    <property type="project" value="TreeGrafter"/>
</dbReference>
<dbReference type="EMBL" id="OFSN01000015">
    <property type="protein sequence ID" value="SOY65587.1"/>
    <property type="molecule type" value="Genomic_DNA"/>
</dbReference>
<organism evidence="3 4">
    <name type="scientific">Cupriavidus taiwanensis</name>
    <dbReference type="NCBI Taxonomy" id="164546"/>
    <lineage>
        <taxon>Bacteria</taxon>
        <taxon>Pseudomonadati</taxon>
        <taxon>Pseudomonadota</taxon>
        <taxon>Betaproteobacteria</taxon>
        <taxon>Burkholderiales</taxon>
        <taxon>Burkholderiaceae</taxon>
        <taxon>Cupriavidus</taxon>
    </lineage>
</organism>
<accession>A0A976A7A2</accession>
<feature type="domain" description="Mannosyl-glycoprotein endo-beta-N-acetylglucosamidase-like" evidence="2">
    <location>
        <begin position="15"/>
        <end position="154"/>
    </location>
</feature>
<gene>
    <name evidence="3" type="ORF">CBM2586_B10182</name>
</gene>
<dbReference type="Proteomes" id="UP000257016">
    <property type="component" value="Unassembled WGS sequence"/>
</dbReference>
<proteinExistence type="predicted"/>
<keyword evidence="1" id="KW-0378">Hydrolase</keyword>
<dbReference type="AlphaFoldDB" id="A0A976A7A2"/>
<evidence type="ECO:0000313" key="4">
    <source>
        <dbReference type="Proteomes" id="UP000257016"/>
    </source>
</evidence>
<protein>
    <recommendedName>
        <fullName evidence="2">Mannosyl-glycoprotein endo-beta-N-acetylglucosamidase-like domain-containing protein</fullName>
    </recommendedName>
</protein>
<dbReference type="SUPFAM" id="SSF53955">
    <property type="entry name" value="Lysozyme-like"/>
    <property type="match status" value="1"/>
</dbReference>
<dbReference type="GO" id="GO:0004040">
    <property type="term" value="F:amidase activity"/>
    <property type="evidence" value="ECO:0007669"/>
    <property type="project" value="InterPro"/>
</dbReference>
<reference evidence="3 4" key="1">
    <citation type="submission" date="2018-01" db="EMBL/GenBank/DDBJ databases">
        <authorList>
            <person name="Clerissi C."/>
        </authorList>
    </citation>
    <scope>NUCLEOTIDE SEQUENCE [LARGE SCALE GENOMIC DNA]</scope>
    <source>
        <strain evidence="3">Cupriavidus taiwanensis LMG 19430</strain>
    </source>
</reference>
<dbReference type="PANTHER" id="PTHR33308:SF9">
    <property type="entry name" value="PEPTIDOGLYCAN HYDROLASE FLGJ"/>
    <property type="match status" value="1"/>
</dbReference>
<dbReference type="SMART" id="SM00047">
    <property type="entry name" value="LYZ2"/>
    <property type="match status" value="1"/>
</dbReference>
<name>A0A976A7A2_9BURK</name>
<dbReference type="Pfam" id="PF01832">
    <property type="entry name" value="Glucosaminidase"/>
    <property type="match status" value="1"/>
</dbReference>
<evidence type="ECO:0000313" key="3">
    <source>
        <dbReference type="EMBL" id="SOY65587.1"/>
    </source>
</evidence>
<sequence length="973" mass="99927">MADLSSASTESLLASVKAKASTPESFSAQYGGIAEAAGKQLGVDPKLLLAQWGLETGWGKSVVPGTFNLGNIKDFSGGGVTATDNMTGSRDKYRAYESPDAFASDFAGLIERKYGGSKGAGSDAAKYLAGLKGYAEDPNYAAKVTAAYKSLSKSPVMAAADKVLSAVSGSAQAATGTPAFVVGKPAGLVEAGNIDINARPVVKNKDGSISTVRSMSIGTDRGEVLIPTVSDDGRIMSDQEAIRQFQRTGKNLGIFRTPEEATAYAESLHNQHAAQYVKPADLSSVSTDDLLAALGDRTKPKEAPPAGASRAKGSALGGVWMGLRDAVDAGAQLARRAVPESVGQAVDEFGNKLADMGLPVARSNGVAGVDQIVKGANAEYDASRKMAGRDGMDLTRVAGNIANPVNRLIPMGGASTIGQVALRAGAQGALSGAASPVLDTDNFAGSKAAQVGLGGALGAAGGVAADKLIKGASGLIEKAKASLRSPELSRLDADVLIQRAAQEQGVDLAAIPDSIKSQLREQVGKALRGNQTPDTRAMIRQAEGRAILGDEGALTLGQATRDPIQFAREQNLRGVEGAGNALADRFSAQNNRLIQALNERGAAGAQGQFQSGNSLLNALREYDAGSRANISGLYDKARALNGNEIPLNGRQFADDALNRLDQEMKTGFLPGQITDLVNKISKGEMPLNISTSEQLKSTLAAASRSAQRAGDGNTVRALGIVRDALENAGPMGGIKFGGNQLVPFGAPLPPSSLGAEAQGAFSAARKAAAERFGQLDAIPALKAAVDGAEPDKFFQKYVLNAPVADVEKLFSVAPGQASAVRGQVVDYLKSKALNGASDEVGKFSQSAYNKALKALGDEKLATMFTPGEIAQLKSIGNVAAYIQSAPAGAAVNSSNTASAAMNLLSQIGGTVGKFPFANLARNSINQFRDENAIANALAAKVPSQAKEAPVNALRALLPPFAGSLGLLGGDAGR</sequence>
<dbReference type="InterPro" id="IPR023346">
    <property type="entry name" value="Lysozyme-like_dom_sf"/>
</dbReference>